<dbReference type="EMBL" id="ML993974">
    <property type="protein sequence ID" value="KAF2201484.1"/>
    <property type="molecule type" value="Genomic_DNA"/>
</dbReference>
<accession>A0A9P4JQM9</accession>
<protein>
    <submittedName>
        <fullName evidence="2">Uncharacterized protein</fullName>
    </submittedName>
</protein>
<gene>
    <name evidence="2" type="ORF">GQ43DRAFT_35400</name>
</gene>
<comment type="caution">
    <text evidence="2">The sequence shown here is derived from an EMBL/GenBank/DDBJ whole genome shotgun (WGS) entry which is preliminary data.</text>
</comment>
<dbReference type="OrthoDB" id="3938895at2759"/>
<keyword evidence="3" id="KW-1185">Reference proteome</keyword>
<dbReference type="Proteomes" id="UP000799536">
    <property type="component" value="Unassembled WGS sequence"/>
</dbReference>
<sequence length="154" mass="16664">MLTSSIILPVLLGLTSALPTTLNARAGGPAITPIPSTCSITSPFPVDAAADQTFQLKEETRKSILYEAYYGDIDYDREAKSLECFQQCYGYGYHTECQGAYWAEKLIVPKGYYNTEGGVLSTGCLMFTRPLTAEDFVVAEPGRNIKAAAANIAC</sequence>
<feature type="signal peptide" evidence="1">
    <location>
        <begin position="1"/>
        <end position="17"/>
    </location>
</feature>
<organism evidence="2 3">
    <name type="scientific">Delitschia confertaspora ATCC 74209</name>
    <dbReference type="NCBI Taxonomy" id="1513339"/>
    <lineage>
        <taxon>Eukaryota</taxon>
        <taxon>Fungi</taxon>
        <taxon>Dikarya</taxon>
        <taxon>Ascomycota</taxon>
        <taxon>Pezizomycotina</taxon>
        <taxon>Dothideomycetes</taxon>
        <taxon>Pleosporomycetidae</taxon>
        <taxon>Pleosporales</taxon>
        <taxon>Delitschiaceae</taxon>
        <taxon>Delitschia</taxon>
    </lineage>
</organism>
<evidence type="ECO:0000313" key="2">
    <source>
        <dbReference type="EMBL" id="KAF2201484.1"/>
    </source>
</evidence>
<proteinExistence type="predicted"/>
<reference evidence="2" key="1">
    <citation type="journal article" date="2020" name="Stud. Mycol.">
        <title>101 Dothideomycetes genomes: a test case for predicting lifestyles and emergence of pathogens.</title>
        <authorList>
            <person name="Haridas S."/>
            <person name="Albert R."/>
            <person name="Binder M."/>
            <person name="Bloem J."/>
            <person name="Labutti K."/>
            <person name="Salamov A."/>
            <person name="Andreopoulos B."/>
            <person name="Baker S."/>
            <person name="Barry K."/>
            <person name="Bills G."/>
            <person name="Bluhm B."/>
            <person name="Cannon C."/>
            <person name="Castanera R."/>
            <person name="Culley D."/>
            <person name="Daum C."/>
            <person name="Ezra D."/>
            <person name="Gonzalez J."/>
            <person name="Henrissat B."/>
            <person name="Kuo A."/>
            <person name="Liang C."/>
            <person name="Lipzen A."/>
            <person name="Lutzoni F."/>
            <person name="Magnuson J."/>
            <person name="Mondo S."/>
            <person name="Nolan M."/>
            <person name="Ohm R."/>
            <person name="Pangilinan J."/>
            <person name="Park H.-J."/>
            <person name="Ramirez L."/>
            <person name="Alfaro M."/>
            <person name="Sun H."/>
            <person name="Tritt A."/>
            <person name="Yoshinaga Y."/>
            <person name="Zwiers L.-H."/>
            <person name="Turgeon B."/>
            <person name="Goodwin S."/>
            <person name="Spatafora J."/>
            <person name="Crous P."/>
            <person name="Grigoriev I."/>
        </authorList>
    </citation>
    <scope>NUCLEOTIDE SEQUENCE</scope>
    <source>
        <strain evidence="2">ATCC 74209</strain>
    </source>
</reference>
<feature type="chain" id="PRO_5040435003" evidence="1">
    <location>
        <begin position="18"/>
        <end position="154"/>
    </location>
</feature>
<keyword evidence="1" id="KW-0732">Signal</keyword>
<evidence type="ECO:0000256" key="1">
    <source>
        <dbReference type="SAM" id="SignalP"/>
    </source>
</evidence>
<evidence type="ECO:0000313" key="3">
    <source>
        <dbReference type="Proteomes" id="UP000799536"/>
    </source>
</evidence>
<name>A0A9P4JQM9_9PLEO</name>
<dbReference type="AlphaFoldDB" id="A0A9P4JQM9"/>